<accession>A0A2K3JYU8</accession>
<sequence>VKRILRYLKGTASYGLWYERGKGEELVGWSDSDYAGDIDDRRSTSGYVFMIDTKAVSWSSKKQPIVTLSITEAEFIAAASSACQGICLSRILAQIDTKGKGYITIYYDNSSSIKLSKNPVMHGRSKHIDARFHFLRDLTKDGTIQLVHCSSFEQVADIMTEALSFENFSRNRDKLGENECFLLMSQLERTIFNTKSLMR</sequence>
<dbReference type="STRING" id="57577.A0A2K3JYU8"/>
<organism evidence="1 2">
    <name type="scientific">Trifolium pratense</name>
    <name type="common">Red clover</name>
    <dbReference type="NCBI Taxonomy" id="57577"/>
    <lineage>
        <taxon>Eukaryota</taxon>
        <taxon>Viridiplantae</taxon>
        <taxon>Streptophyta</taxon>
        <taxon>Embryophyta</taxon>
        <taxon>Tracheophyta</taxon>
        <taxon>Spermatophyta</taxon>
        <taxon>Magnoliopsida</taxon>
        <taxon>eudicotyledons</taxon>
        <taxon>Gunneridae</taxon>
        <taxon>Pentapetalae</taxon>
        <taxon>rosids</taxon>
        <taxon>fabids</taxon>
        <taxon>Fabales</taxon>
        <taxon>Fabaceae</taxon>
        <taxon>Papilionoideae</taxon>
        <taxon>50 kb inversion clade</taxon>
        <taxon>NPAAA clade</taxon>
        <taxon>Hologalegina</taxon>
        <taxon>IRL clade</taxon>
        <taxon>Trifolieae</taxon>
        <taxon>Trifolium</taxon>
    </lineage>
</organism>
<dbReference type="EMBL" id="ASHM01080258">
    <property type="protein sequence ID" value="PNX59229.1"/>
    <property type="molecule type" value="Genomic_DNA"/>
</dbReference>
<evidence type="ECO:0000313" key="1">
    <source>
        <dbReference type="EMBL" id="PNX59229.1"/>
    </source>
</evidence>
<reference evidence="1 2" key="1">
    <citation type="journal article" date="2014" name="Am. J. Bot.">
        <title>Genome assembly and annotation for red clover (Trifolium pratense; Fabaceae).</title>
        <authorList>
            <person name="Istvanek J."/>
            <person name="Jaros M."/>
            <person name="Krenek A."/>
            <person name="Repkova J."/>
        </authorList>
    </citation>
    <scope>NUCLEOTIDE SEQUENCE [LARGE SCALE GENOMIC DNA]</scope>
    <source>
        <strain evidence="2">cv. Tatra</strain>
        <tissue evidence="1">Young leaves</tissue>
    </source>
</reference>
<protein>
    <recommendedName>
        <fullName evidence="3">Copia protein</fullName>
    </recommendedName>
</protein>
<comment type="caution">
    <text evidence="1">The sequence shown here is derived from an EMBL/GenBank/DDBJ whole genome shotgun (WGS) entry which is preliminary data.</text>
</comment>
<dbReference type="PANTHER" id="PTHR11439">
    <property type="entry name" value="GAG-POL-RELATED RETROTRANSPOSON"/>
    <property type="match status" value="1"/>
</dbReference>
<dbReference type="AlphaFoldDB" id="A0A2K3JYU8"/>
<dbReference type="Proteomes" id="UP000236291">
    <property type="component" value="Unassembled WGS sequence"/>
</dbReference>
<reference evidence="1 2" key="2">
    <citation type="journal article" date="2017" name="Front. Plant Sci.">
        <title>Gene Classification and Mining of Molecular Markers Useful in Red Clover (Trifolium pratense) Breeding.</title>
        <authorList>
            <person name="Istvanek J."/>
            <person name="Dluhosova J."/>
            <person name="Dluhos P."/>
            <person name="Patkova L."/>
            <person name="Nedelnik J."/>
            <person name="Repkova J."/>
        </authorList>
    </citation>
    <scope>NUCLEOTIDE SEQUENCE [LARGE SCALE GENOMIC DNA]</scope>
    <source>
        <strain evidence="2">cv. Tatra</strain>
        <tissue evidence="1">Young leaves</tissue>
    </source>
</reference>
<evidence type="ECO:0000313" key="2">
    <source>
        <dbReference type="Proteomes" id="UP000236291"/>
    </source>
</evidence>
<evidence type="ECO:0008006" key="3">
    <source>
        <dbReference type="Google" id="ProtNLM"/>
    </source>
</evidence>
<feature type="non-terminal residue" evidence="1">
    <location>
        <position position="1"/>
    </location>
</feature>
<gene>
    <name evidence="1" type="ORF">L195_g051311</name>
</gene>
<proteinExistence type="predicted"/>
<dbReference type="CDD" id="cd09272">
    <property type="entry name" value="RNase_HI_RT_Ty1"/>
    <property type="match status" value="1"/>
</dbReference>
<name>A0A2K3JYU8_TRIPR</name>
<dbReference type="PANTHER" id="PTHR11439:SF517">
    <property type="entry name" value="CYSTEINE-RICH RLK (RECEPTOR-LIKE PROTEIN KINASE) 8"/>
    <property type="match status" value="1"/>
</dbReference>